<sequence length="422" mass="46726">MPPSAKSFLSRTAIGLSIACVLYAVGLSFLDRPAIQRFAVYANKINTLFLGDDLNTPEAFGFAKNQVTPFNLRTPDDETLYGWHILPLDAYTRHEKTLREEVRLHEPTDDFTQTTAFAHLTSNEPTPARVVVTFHGNAGHVAQGWRTDTYRSLALQPNTHVFTIDYRGFGHSTGSPTEAGLIIDGTTLVEWVMNVAQIPAERIVILGQSLGTAVSSAVALHFADPSSELIPLEARELKPYQDPTAFAGVVLVAPFSSLPSLMLTYRIGGLLPVLLPLRPFPRIAEMLTSRMVDKWLSAERLAAYYRAFDASSLLQPEGGRRTIGSLQVIHSIRDMDIPYHQTEMICRRIFGEGAEPGVYEGQEREDRVKCIDGSHGPVVQEVKEAGRPTVRFDIVEYGGHNRIVTYSQVAAAVNRAFEDLFD</sequence>
<keyword evidence="1" id="KW-0472">Membrane</keyword>
<accession>A0AAN7WL42</accession>
<dbReference type="AlphaFoldDB" id="A0AAN7WL42"/>
<evidence type="ECO:0000313" key="4">
    <source>
        <dbReference type="Proteomes" id="UP001310594"/>
    </source>
</evidence>
<dbReference type="EMBL" id="JAVRQU010000006">
    <property type="protein sequence ID" value="KAK5701485.1"/>
    <property type="molecule type" value="Genomic_DNA"/>
</dbReference>
<comment type="caution">
    <text evidence="3">The sequence shown here is derived from an EMBL/GenBank/DDBJ whole genome shotgun (WGS) entry which is preliminary data.</text>
</comment>
<keyword evidence="1" id="KW-1133">Transmembrane helix</keyword>
<dbReference type="InterPro" id="IPR000073">
    <property type="entry name" value="AB_hydrolase_1"/>
</dbReference>
<evidence type="ECO:0000259" key="2">
    <source>
        <dbReference type="Pfam" id="PF12697"/>
    </source>
</evidence>
<dbReference type="PANTHER" id="PTHR12277:SF81">
    <property type="entry name" value="PROTEIN ABHD13"/>
    <property type="match status" value="1"/>
</dbReference>
<evidence type="ECO:0000256" key="1">
    <source>
        <dbReference type="SAM" id="Phobius"/>
    </source>
</evidence>
<dbReference type="PANTHER" id="PTHR12277">
    <property type="entry name" value="ALPHA/BETA HYDROLASE DOMAIN-CONTAINING PROTEIN"/>
    <property type="match status" value="1"/>
</dbReference>
<evidence type="ECO:0000313" key="3">
    <source>
        <dbReference type="EMBL" id="KAK5701485.1"/>
    </source>
</evidence>
<gene>
    <name evidence="3" type="ORF">LTR97_004299</name>
</gene>
<dbReference type="Gene3D" id="3.40.50.1820">
    <property type="entry name" value="alpha/beta hydrolase"/>
    <property type="match status" value="1"/>
</dbReference>
<dbReference type="Pfam" id="PF12697">
    <property type="entry name" value="Abhydrolase_6"/>
    <property type="match status" value="1"/>
</dbReference>
<keyword evidence="1" id="KW-0812">Transmembrane</keyword>
<dbReference type="Proteomes" id="UP001310594">
    <property type="component" value="Unassembled WGS sequence"/>
</dbReference>
<dbReference type="InterPro" id="IPR029058">
    <property type="entry name" value="AB_hydrolase_fold"/>
</dbReference>
<reference evidence="3" key="1">
    <citation type="submission" date="2023-08" db="EMBL/GenBank/DDBJ databases">
        <title>Black Yeasts Isolated from many extreme environments.</title>
        <authorList>
            <person name="Coleine C."/>
            <person name="Stajich J.E."/>
            <person name="Selbmann L."/>
        </authorList>
    </citation>
    <scope>NUCLEOTIDE SEQUENCE</scope>
    <source>
        <strain evidence="3">CCFEE 5810</strain>
    </source>
</reference>
<organism evidence="3 4">
    <name type="scientific">Elasticomyces elasticus</name>
    <dbReference type="NCBI Taxonomy" id="574655"/>
    <lineage>
        <taxon>Eukaryota</taxon>
        <taxon>Fungi</taxon>
        <taxon>Dikarya</taxon>
        <taxon>Ascomycota</taxon>
        <taxon>Pezizomycotina</taxon>
        <taxon>Dothideomycetes</taxon>
        <taxon>Dothideomycetidae</taxon>
        <taxon>Mycosphaerellales</taxon>
        <taxon>Teratosphaeriaceae</taxon>
        <taxon>Elasticomyces</taxon>
    </lineage>
</organism>
<proteinExistence type="predicted"/>
<protein>
    <recommendedName>
        <fullName evidence="2">AB hydrolase-1 domain-containing protein</fullName>
    </recommendedName>
</protein>
<feature type="domain" description="AB hydrolase-1" evidence="2">
    <location>
        <begin position="131"/>
        <end position="403"/>
    </location>
</feature>
<name>A0AAN7WL42_9PEZI</name>
<feature type="transmembrane region" description="Helical" evidence="1">
    <location>
        <begin position="12"/>
        <end position="30"/>
    </location>
</feature>
<dbReference type="SUPFAM" id="SSF53474">
    <property type="entry name" value="alpha/beta-Hydrolases"/>
    <property type="match status" value="1"/>
</dbReference>